<dbReference type="Proteomes" id="UP000251314">
    <property type="component" value="Unassembled WGS sequence"/>
</dbReference>
<protein>
    <submittedName>
        <fullName evidence="1">Uncharacterized protein</fullName>
    </submittedName>
</protein>
<dbReference type="OrthoDB" id="112326at2759"/>
<accession>A0A329RK96</accession>
<proteinExistence type="predicted"/>
<feature type="non-terminal residue" evidence="1">
    <location>
        <position position="1"/>
    </location>
</feature>
<comment type="caution">
    <text evidence="1">The sequence shown here is derived from an EMBL/GenBank/DDBJ whole genome shotgun (WGS) entry which is preliminary data.</text>
</comment>
<sequence length="432" mass="46824">VTELAHYIADQDVGRPRIYAYKSAVHWEQFMFHARGMMFVGASEPSSYIFPLGQHASASDLPGEKTYSQDEAILFWENLEANASTTEEPATKRVRGRPNVSKYINDAITKVTARVTKASAPLPPDMTAGLTCHSLHRGSAAYANASPKVAIQWISTRGAWLLDSLTKAFAYVGTATREDQSAGQILAGHNDPHLPCVTPSQLFKNVSGFTDASLNIDEDVLDAVIGSLLIHQEEVSAAVTKAQAATGQTSHYIYRFYVALDDTNAALGSGLTLATCVGWGQQLRTACETDNFAQLKRGCGGDTAVLTLAITQMLTSIAATQRSLTKLVALQERKGDQAVETQSAAINSATPHVASTNSSNIVAEAHSLIGCFYNWYTLQLWHTATQNKQQFVRASLKACINVMIITAGKAITVSEQPIERDGVSYRLWKHSL</sequence>
<organism evidence="1 2">
    <name type="scientific">Phytophthora cactorum</name>
    <dbReference type="NCBI Taxonomy" id="29920"/>
    <lineage>
        <taxon>Eukaryota</taxon>
        <taxon>Sar</taxon>
        <taxon>Stramenopiles</taxon>
        <taxon>Oomycota</taxon>
        <taxon>Peronosporomycetes</taxon>
        <taxon>Peronosporales</taxon>
        <taxon>Peronosporaceae</taxon>
        <taxon>Phytophthora</taxon>
    </lineage>
</organism>
<dbReference type="EMBL" id="MJFZ01001021">
    <property type="protein sequence ID" value="RAW23628.1"/>
    <property type="molecule type" value="Genomic_DNA"/>
</dbReference>
<dbReference type="STRING" id="29920.A0A329RK96"/>
<keyword evidence="2" id="KW-1185">Reference proteome</keyword>
<name>A0A329RK96_9STRA</name>
<reference evidence="1 2" key="1">
    <citation type="submission" date="2018-01" db="EMBL/GenBank/DDBJ databases">
        <title>Draft genome of the strawberry crown rot pathogen Phytophthora cactorum.</title>
        <authorList>
            <person name="Armitage A.D."/>
            <person name="Lysoe E."/>
            <person name="Nellist C.F."/>
            <person name="Harrison R.J."/>
            <person name="Brurberg M.B."/>
        </authorList>
    </citation>
    <scope>NUCLEOTIDE SEQUENCE [LARGE SCALE GENOMIC DNA]</scope>
    <source>
        <strain evidence="1 2">10300</strain>
    </source>
</reference>
<gene>
    <name evidence="1" type="ORF">PC110_g19937</name>
</gene>
<evidence type="ECO:0000313" key="2">
    <source>
        <dbReference type="Proteomes" id="UP000251314"/>
    </source>
</evidence>
<dbReference type="AlphaFoldDB" id="A0A329RK96"/>
<evidence type="ECO:0000313" key="1">
    <source>
        <dbReference type="EMBL" id="RAW23628.1"/>
    </source>
</evidence>
<dbReference type="VEuPathDB" id="FungiDB:PC110_g19937"/>